<dbReference type="Proteomes" id="UP001310594">
    <property type="component" value="Unassembled WGS sequence"/>
</dbReference>
<proteinExistence type="predicted"/>
<organism evidence="2 3">
    <name type="scientific">Elasticomyces elasticus</name>
    <dbReference type="NCBI Taxonomy" id="574655"/>
    <lineage>
        <taxon>Eukaryota</taxon>
        <taxon>Fungi</taxon>
        <taxon>Dikarya</taxon>
        <taxon>Ascomycota</taxon>
        <taxon>Pezizomycotina</taxon>
        <taxon>Dothideomycetes</taxon>
        <taxon>Dothideomycetidae</taxon>
        <taxon>Mycosphaerellales</taxon>
        <taxon>Teratosphaeriaceae</taxon>
        <taxon>Elasticomyces</taxon>
    </lineage>
</organism>
<gene>
    <name evidence="2" type="ORF">LTR97_006219</name>
</gene>
<dbReference type="Gene3D" id="3.40.50.720">
    <property type="entry name" value="NAD(P)-binding Rossmann-like Domain"/>
    <property type="match status" value="1"/>
</dbReference>
<name>A0AAN7WJC8_9PEZI</name>
<comment type="caution">
    <text evidence="2">The sequence shown here is derived from an EMBL/GenBank/DDBJ whole genome shotgun (WGS) entry which is preliminary data.</text>
</comment>
<dbReference type="SUPFAM" id="SSF51735">
    <property type="entry name" value="NAD(P)-binding Rossmann-fold domains"/>
    <property type="match status" value="1"/>
</dbReference>
<protein>
    <recommendedName>
        <fullName evidence="1">NmrA-like domain-containing protein</fullName>
    </recommendedName>
</protein>
<dbReference type="PANTHER" id="PTHR47129">
    <property type="entry name" value="QUINONE OXIDOREDUCTASE 2"/>
    <property type="match status" value="1"/>
</dbReference>
<dbReference type="AlphaFoldDB" id="A0AAN7WJC8"/>
<dbReference type="EMBL" id="JAVRQU010000008">
    <property type="protein sequence ID" value="KAK5700084.1"/>
    <property type="molecule type" value="Genomic_DNA"/>
</dbReference>
<evidence type="ECO:0000313" key="2">
    <source>
        <dbReference type="EMBL" id="KAK5700084.1"/>
    </source>
</evidence>
<dbReference type="InterPro" id="IPR052718">
    <property type="entry name" value="NmrA-type_oxidoreductase"/>
</dbReference>
<feature type="domain" description="NmrA-like" evidence="1">
    <location>
        <begin position="59"/>
        <end position="260"/>
    </location>
</feature>
<dbReference type="InterPro" id="IPR036291">
    <property type="entry name" value="NAD(P)-bd_dom_sf"/>
</dbReference>
<dbReference type="Pfam" id="PF05368">
    <property type="entry name" value="NmrA"/>
    <property type="match status" value="1"/>
</dbReference>
<dbReference type="InterPro" id="IPR008030">
    <property type="entry name" value="NmrA-like"/>
</dbReference>
<dbReference type="Gene3D" id="3.90.25.10">
    <property type="entry name" value="UDP-galactose 4-epimerase, domain 1"/>
    <property type="match status" value="1"/>
</dbReference>
<sequence length="333" mass="36688">MTTVLTGKITTYCTGHFKSTDTHSGTSGGLGGVALKTILAQNLIPVKSLRISAYNENALPPEIKASGIEVRFGDLNNPDSLLRSYEGAETLFLVSFPSVGEERFQLHKNAIDAAKAVGIRHVIYTSLSFGGQQGRTSFAGVMQAHLRTTEYLKASGLTWTIVRMGTYAHLWNNFAGFLDVDGSLEPFEVVIPDDGLNHWTDRQDQGEAAAKIIADCANYANRTVSLIGPELLSITDIVRLYSRFSGRKVTVRILPDADVIAYQTARGILPVEQLPFLQNWVTWHHEMRMGGTAWLDPTIEMLLGRKPKTVRDQSRELFSIGNGLDTKDFANTE</sequence>
<reference evidence="2" key="1">
    <citation type="submission" date="2023-08" db="EMBL/GenBank/DDBJ databases">
        <title>Black Yeasts Isolated from many extreme environments.</title>
        <authorList>
            <person name="Coleine C."/>
            <person name="Stajich J.E."/>
            <person name="Selbmann L."/>
        </authorList>
    </citation>
    <scope>NUCLEOTIDE SEQUENCE</scope>
    <source>
        <strain evidence="2">CCFEE 5810</strain>
    </source>
</reference>
<dbReference type="PANTHER" id="PTHR47129:SF1">
    <property type="entry name" value="NMRA-LIKE DOMAIN-CONTAINING PROTEIN"/>
    <property type="match status" value="1"/>
</dbReference>
<evidence type="ECO:0000259" key="1">
    <source>
        <dbReference type="Pfam" id="PF05368"/>
    </source>
</evidence>
<evidence type="ECO:0000313" key="3">
    <source>
        <dbReference type="Proteomes" id="UP001310594"/>
    </source>
</evidence>
<accession>A0AAN7WJC8</accession>